<proteinExistence type="predicted"/>
<accession>A0A1H0CJC9</accession>
<dbReference type="Pfam" id="PF22028">
    <property type="entry name" value="DUF6934"/>
    <property type="match status" value="1"/>
</dbReference>
<sequence length="149" mass="16888">MNNERYNLVTNPALMRFTFQSTGLKGNTQKAVEYTPAEVDGLKFYNLGFGDVNEITGELDDLSITNNGDREKILTTVAATVLHFTEHMPGSLVYAEGSTLARTRLYQMALRANIQDIIEVLEVYGLVDDAWFPFKENVNYEAFMVSRKY</sequence>
<evidence type="ECO:0000313" key="1">
    <source>
        <dbReference type="EMBL" id="SDN57922.1"/>
    </source>
</evidence>
<organism evidence="1 2">
    <name type="scientific">Pedobacter steynii</name>
    <dbReference type="NCBI Taxonomy" id="430522"/>
    <lineage>
        <taxon>Bacteria</taxon>
        <taxon>Pseudomonadati</taxon>
        <taxon>Bacteroidota</taxon>
        <taxon>Sphingobacteriia</taxon>
        <taxon>Sphingobacteriales</taxon>
        <taxon>Sphingobacteriaceae</taxon>
        <taxon>Pedobacter</taxon>
    </lineage>
</organism>
<gene>
    <name evidence="1" type="ORF">SAMN05421820_108135</name>
</gene>
<reference evidence="2" key="1">
    <citation type="submission" date="2016-10" db="EMBL/GenBank/DDBJ databases">
        <authorList>
            <person name="Varghese N."/>
            <person name="Submissions S."/>
        </authorList>
    </citation>
    <scope>NUCLEOTIDE SEQUENCE [LARGE SCALE GENOMIC DNA]</scope>
    <source>
        <strain evidence="2">DSM 19110</strain>
    </source>
</reference>
<dbReference type="InterPro" id="IPR053865">
    <property type="entry name" value="DUF6934"/>
</dbReference>
<evidence type="ECO:0000313" key="2">
    <source>
        <dbReference type="Proteomes" id="UP000183200"/>
    </source>
</evidence>
<dbReference type="EMBL" id="FNGY01000008">
    <property type="protein sequence ID" value="SDN57922.1"/>
    <property type="molecule type" value="Genomic_DNA"/>
</dbReference>
<keyword evidence="2" id="KW-1185">Reference proteome</keyword>
<name>A0A1H0CJC9_9SPHI</name>
<protein>
    <submittedName>
        <fullName evidence="1">Uncharacterized protein</fullName>
    </submittedName>
</protein>
<dbReference type="AlphaFoldDB" id="A0A1H0CJC9"/>
<dbReference type="RefSeq" id="WP_074611096.1">
    <property type="nucleotide sequence ID" value="NZ_FNGY01000008.1"/>
</dbReference>
<dbReference type="Proteomes" id="UP000183200">
    <property type="component" value="Unassembled WGS sequence"/>
</dbReference>